<dbReference type="GO" id="GO:0005506">
    <property type="term" value="F:iron ion binding"/>
    <property type="evidence" value="ECO:0007669"/>
    <property type="project" value="InterPro"/>
</dbReference>
<keyword evidence="2 7" id="KW-0812">Transmembrane</keyword>
<evidence type="ECO:0000313" key="10">
    <source>
        <dbReference type="Proteomes" id="UP000248014"/>
    </source>
</evidence>
<keyword evidence="6 7" id="KW-0472">Membrane</keyword>
<feature type="transmembrane region" description="Helical" evidence="7">
    <location>
        <begin position="45"/>
        <end position="70"/>
    </location>
</feature>
<dbReference type="Proteomes" id="UP000248014">
    <property type="component" value="Unassembled WGS sequence"/>
</dbReference>
<dbReference type="OrthoDB" id="9770329at2"/>
<reference evidence="9 10" key="1">
    <citation type="submission" date="2018-05" db="EMBL/GenBank/DDBJ databases">
        <title>Genomic Encyclopedia of Type Strains, Phase IV (KMG-IV): sequencing the most valuable type-strain genomes for metagenomic binning, comparative biology and taxonomic classification.</title>
        <authorList>
            <person name="Goeker M."/>
        </authorList>
    </citation>
    <scope>NUCLEOTIDE SEQUENCE [LARGE SCALE GENOMIC DNA]</scope>
    <source>
        <strain evidence="9 10">DSM 3183</strain>
    </source>
</reference>
<evidence type="ECO:0000313" key="9">
    <source>
        <dbReference type="EMBL" id="PXW78101.1"/>
    </source>
</evidence>
<feature type="transmembrane region" description="Helical" evidence="7">
    <location>
        <begin position="6"/>
        <end position="24"/>
    </location>
</feature>
<feature type="domain" description="Fatty acid hydroxylase" evidence="8">
    <location>
        <begin position="94"/>
        <end position="230"/>
    </location>
</feature>
<dbReference type="InterPro" id="IPR051689">
    <property type="entry name" value="Sterol_desaturase/TMEM195"/>
</dbReference>
<accession>A0A2V3VB85</accession>
<evidence type="ECO:0000256" key="2">
    <source>
        <dbReference type="ARBA" id="ARBA00022692"/>
    </source>
</evidence>
<keyword evidence="4" id="KW-0560">Oxidoreductase</keyword>
<protein>
    <submittedName>
        <fullName evidence="9">Sterol desaturase/sphingolipid hydroxylase (Fatty acid hydroxylase superfamily)</fullName>
    </submittedName>
</protein>
<dbReference type="Pfam" id="PF04116">
    <property type="entry name" value="FA_hydroxylase"/>
    <property type="match status" value="1"/>
</dbReference>
<dbReference type="GO" id="GO:0016020">
    <property type="term" value="C:membrane"/>
    <property type="evidence" value="ECO:0007669"/>
    <property type="project" value="GOC"/>
</dbReference>
<evidence type="ECO:0000259" key="8">
    <source>
        <dbReference type="Pfam" id="PF04116"/>
    </source>
</evidence>
<name>A0A2V3VB85_9SPHN</name>
<dbReference type="GO" id="GO:0050479">
    <property type="term" value="F:glyceryl-ether monooxygenase activity"/>
    <property type="evidence" value="ECO:0007669"/>
    <property type="project" value="TreeGrafter"/>
</dbReference>
<feature type="transmembrane region" description="Helical" evidence="7">
    <location>
        <begin position="153"/>
        <end position="177"/>
    </location>
</feature>
<evidence type="ECO:0000256" key="7">
    <source>
        <dbReference type="SAM" id="Phobius"/>
    </source>
</evidence>
<dbReference type="EMBL" id="QJJM01000003">
    <property type="protein sequence ID" value="PXW78101.1"/>
    <property type="molecule type" value="Genomic_DNA"/>
</dbReference>
<dbReference type="InterPro" id="IPR006694">
    <property type="entry name" value="Fatty_acid_hydroxylase"/>
</dbReference>
<feature type="transmembrane region" description="Helical" evidence="7">
    <location>
        <begin position="90"/>
        <end position="110"/>
    </location>
</feature>
<gene>
    <name evidence="9" type="ORF">C7451_103209</name>
</gene>
<organism evidence="9 10">
    <name type="scientific">Blastomonas natatoria</name>
    <dbReference type="NCBI Taxonomy" id="34015"/>
    <lineage>
        <taxon>Bacteria</taxon>
        <taxon>Pseudomonadati</taxon>
        <taxon>Pseudomonadota</taxon>
        <taxon>Alphaproteobacteria</taxon>
        <taxon>Sphingomonadales</taxon>
        <taxon>Sphingomonadaceae</taxon>
        <taxon>Blastomonas</taxon>
    </lineage>
</organism>
<evidence type="ECO:0000256" key="1">
    <source>
        <dbReference type="ARBA" id="ARBA00004127"/>
    </source>
</evidence>
<comment type="subcellular location">
    <subcellularLocation>
        <location evidence="1">Endomembrane system</location>
        <topology evidence="1">Multi-pass membrane protein</topology>
    </subcellularLocation>
</comment>
<keyword evidence="3 7" id="KW-1133">Transmembrane helix</keyword>
<dbReference type="RefSeq" id="WP_110297900.1">
    <property type="nucleotide sequence ID" value="NZ_QJJM01000003.1"/>
</dbReference>
<keyword evidence="10" id="KW-1185">Reference proteome</keyword>
<dbReference type="GO" id="GO:0008610">
    <property type="term" value="P:lipid biosynthetic process"/>
    <property type="evidence" value="ECO:0007669"/>
    <property type="project" value="InterPro"/>
</dbReference>
<sequence length="266" mass="29793">MIASGQPWLISAVLVGTALVLLLAEAIFPRRHRSLPVVRRWPAHLGFVLVNMPVERGVQALVFIALFGAVTGYAPQPDFGLLPLTGLPGWAQGVLAILLLDLAVWAQHWATHRVPLLWRLHRVHHADRDLDMSTALRFHPIEIGLSMLFKMGVALALGAPLWALVVFELLLAVLPMFNHANLALPLWLDSVLRSVIVTPDMHRVHHSTRRIEHDSNYGFCLSIWDRLFGTYRARPSGGHDAMTIGLADYPGQETTRFGWSMRLPFR</sequence>
<dbReference type="PANTHER" id="PTHR21624:SF1">
    <property type="entry name" value="ALKYLGLYCEROL MONOOXYGENASE"/>
    <property type="match status" value="1"/>
</dbReference>
<evidence type="ECO:0000256" key="6">
    <source>
        <dbReference type="ARBA" id="ARBA00023136"/>
    </source>
</evidence>
<dbReference type="PANTHER" id="PTHR21624">
    <property type="entry name" value="STEROL DESATURASE-RELATED PROTEIN"/>
    <property type="match status" value="1"/>
</dbReference>
<evidence type="ECO:0000256" key="3">
    <source>
        <dbReference type="ARBA" id="ARBA00022989"/>
    </source>
</evidence>
<keyword evidence="5" id="KW-0443">Lipid metabolism</keyword>
<comment type="caution">
    <text evidence="9">The sequence shown here is derived from an EMBL/GenBank/DDBJ whole genome shotgun (WGS) entry which is preliminary data.</text>
</comment>
<evidence type="ECO:0000256" key="4">
    <source>
        <dbReference type="ARBA" id="ARBA00023002"/>
    </source>
</evidence>
<dbReference type="AlphaFoldDB" id="A0A2V3VB85"/>
<dbReference type="GO" id="GO:0006643">
    <property type="term" value="P:membrane lipid metabolic process"/>
    <property type="evidence" value="ECO:0007669"/>
    <property type="project" value="TreeGrafter"/>
</dbReference>
<evidence type="ECO:0000256" key="5">
    <source>
        <dbReference type="ARBA" id="ARBA00023098"/>
    </source>
</evidence>
<dbReference type="GO" id="GO:0012505">
    <property type="term" value="C:endomembrane system"/>
    <property type="evidence" value="ECO:0007669"/>
    <property type="project" value="UniProtKB-SubCell"/>
</dbReference>
<proteinExistence type="predicted"/>